<evidence type="ECO:0000256" key="3">
    <source>
        <dbReference type="ARBA" id="ARBA00022786"/>
    </source>
</evidence>
<accession>Q4N1H2</accession>
<sequence>MENQDNTVSVNVKWMGKQYEGLKMSLDEPLESFKNQLCSLTGVPPERQKIMFKGIIPNDADLSKIKITNGARLMLIGSAEKPPECIEKVRFFEELSSQEKAKIMNDNIIVKLPPGIMNLGNTCYFNSVVQFLFPVTELWNSVSKCLEVNGNSPDVHFAKSLLDMKNQLNHTLERFVPLVQIQFLRKINPLFCRKDEKTGMYMQQDAEECLNCILGNLNSLSEDKIAENVFGFSMVSKTKPVKPEGSDSEPSETDTNPGENVSSVEHNLVLSCYMGTPLKSVGTLMDGINLSLNEELLKFSEKDGCDVLHNKVSKLSSLPKYLIVHLVRFEWKQKSQVSHTDAIKAKVCRRVNFERYIDITSICSEELQQKLRAAKSHQIKKEDKLKEELNGQEKVENKNEGENLDVEMVNLDGYEISPGEYATGKYELISIVTHQGRTADAGHYICWTKDSREYPTKNPSNSNEKDMDNQRDGEKESKKKKQEDRWIKFDDDVVSEQDWGSFDLCGGRSDYHIAVLLLYKSQNTTL</sequence>
<keyword evidence="4 6" id="KW-0378">Hydrolase</keyword>
<dbReference type="Gene3D" id="3.90.70.10">
    <property type="entry name" value="Cysteine proteinases"/>
    <property type="match status" value="1"/>
</dbReference>
<feature type="region of interest" description="Disordered" evidence="7">
    <location>
        <begin position="239"/>
        <end position="261"/>
    </location>
</feature>
<keyword evidence="3 6" id="KW-0833">Ubl conjugation pathway</keyword>
<dbReference type="GO" id="GO:0061136">
    <property type="term" value="P:regulation of proteasomal protein catabolic process"/>
    <property type="evidence" value="ECO:0007669"/>
    <property type="project" value="TreeGrafter"/>
</dbReference>
<dbReference type="GO" id="GO:0070628">
    <property type="term" value="F:proteasome binding"/>
    <property type="evidence" value="ECO:0007669"/>
    <property type="project" value="TreeGrafter"/>
</dbReference>
<evidence type="ECO:0000259" key="9">
    <source>
        <dbReference type="PROSITE" id="PS50235"/>
    </source>
</evidence>
<dbReference type="InterPro" id="IPR028889">
    <property type="entry name" value="USP"/>
</dbReference>
<dbReference type="MEROPS" id="C19.A78"/>
<dbReference type="PANTHER" id="PTHR43982">
    <property type="entry name" value="UBIQUITIN CARBOXYL-TERMINAL HYDROLASE"/>
    <property type="match status" value="1"/>
</dbReference>
<dbReference type="STRING" id="5875.Q4N1H2"/>
<feature type="compositionally biased region" description="Basic and acidic residues" evidence="7">
    <location>
        <begin position="463"/>
        <end position="483"/>
    </location>
</feature>
<dbReference type="KEGG" id="tpv:TP04_0767"/>
<evidence type="ECO:0000256" key="5">
    <source>
        <dbReference type="ARBA" id="ARBA00022807"/>
    </source>
</evidence>
<dbReference type="eggNOG" id="KOG1872">
    <property type="taxonomic scope" value="Eukaryota"/>
</dbReference>
<dbReference type="GO" id="GO:0016579">
    <property type="term" value="P:protein deubiquitination"/>
    <property type="evidence" value="ECO:0007669"/>
    <property type="project" value="InterPro"/>
</dbReference>
<dbReference type="EC" id="3.4.19.12" evidence="6"/>
<name>Q4N1H2_THEPA</name>
<feature type="region of interest" description="Disordered" evidence="7">
    <location>
        <begin position="452"/>
        <end position="483"/>
    </location>
</feature>
<dbReference type="InParanoid" id="Q4N1H2"/>
<keyword evidence="5 6" id="KW-0788">Thiol protease</keyword>
<comment type="similarity">
    <text evidence="6">Belongs to the peptidase C19 family.</text>
</comment>
<dbReference type="VEuPathDB" id="PiroplasmaDB:TpMuguga_04g00767"/>
<dbReference type="Pfam" id="PF00443">
    <property type="entry name" value="UCH"/>
    <property type="match status" value="1"/>
</dbReference>
<dbReference type="SMART" id="SM00213">
    <property type="entry name" value="UBQ"/>
    <property type="match status" value="1"/>
</dbReference>
<dbReference type="InterPro" id="IPR018200">
    <property type="entry name" value="USP_CS"/>
</dbReference>
<dbReference type="AlphaFoldDB" id="Q4N1H2"/>
<evidence type="ECO:0000313" key="10">
    <source>
        <dbReference type="EMBL" id="EAN32120.1"/>
    </source>
</evidence>
<dbReference type="CDD" id="cd16104">
    <property type="entry name" value="Ubl_USP14_like"/>
    <property type="match status" value="1"/>
</dbReference>
<gene>
    <name evidence="10" type="ordered locus">TP04_0767</name>
</gene>
<reference evidence="10 11" key="1">
    <citation type="journal article" date="2005" name="Science">
        <title>Genome sequence of Theileria parva, a bovine pathogen that transforms lymphocytes.</title>
        <authorList>
            <person name="Gardner M.J."/>
            <person name="Bishop R."/>
            <person name="Shah T."/>
            <person name="de Villiers E.P."/>
            <person name="Carlton J.M."/>
            <person name="Hall N."/>
            <person name="Ren Q."/>
            <person name="Paulsen I.T."/>
            <person name="Pain A."/>
            <person name="Berriman M."/>
            <person name="Wilson R.J.M."/>
            <person name="Sato S."/>
            <person name="Ralph S.A."/>
            <person name="Mann D.J."/>
            <person name="Xiong Z."/>
            <person name="Shallom S.J."/>
            <person name="Weidman J."/>
            <person name="Jiang L."/>
            <person name="Lynn J."/>
            <person name="Weaver B."/>
            <person name="Shoaibi A."/>
            <person name="Domingo A.R."/>
            <person name="Wasawo D."/>
            <person name="Crabtree J."/>
            <person name="Wortman J.R."/>
            <person name="Haas B."/>
            <person name="Angiuoli S.V."/>
            <person name="Creasy T.H."/>
            <person name="Lu C."/>
            <person name="Suh B."/>
            <person name="Silva J.C."/>
            <person name="Utterback T.R."/>
            <person name="Feldblyum T.V."/>
            <person name="Pertea M."/>
            <person name="Allen J."/>
            <person name="Nierman W.C."/>
            <person name="Taracha E.L.N."/>
            <person name="Salzberg S.L."/>
            <person name="White O.R."/>
            <person name="Fitzhugh H.A."/>
            <person name="Morzaria S."/>
            <person name="Venter J.C."/>
            <person name="Fraser C.M."/>
            <person name="Nene V."/>
        </authorList>
    </citation>
    <scope>NUCLEOTIDE SEQUENCE [LARGE SCALE GENOMIC DNA]</scope>
    <source>
        <strain evidence="10 11">Muguga</strain>
    </source>
</reference>
<evidence type="ECO:0000256" key="7">
    <source>
        <dbReference type="SAM" id="MobiDB-lite"/>
    </source>
</evidence>
<dbReference type="SUPFAM" id="SSF54236">
    <property type="entry name" value="Ubiquitin-like"/>
    <property type="match status" value="1"/>
</dbReference>
<dbReference type="PROSITE" id="PS50235">
    <property type="entry name" value="USP_3"/>
    <property type="match status" value="1"/>
</dbReference>
<evidence type="ECO:0000256" key="2">
    <source>
        <dbReference type="ARBA" id="ARBA00022670"/>
    </source>
</evidence>
<dbReference type="InterPro" id="IPR044635">
    <property type="entry name" value="UBP14-like"/>
</dbReference>
<proteinExistence type="inferred from homology"/>
<keyword evidence="11" id="KW-1185">Reference proteome</keyword>
<dbReference type="GeneID" id="3501386"/>
<dbReference type="GO" id="GO:0043161">
    <property type="term" value="P:proteasome-mediated ubiquitin-dependent protein catabolic process"/>
    <property type="evidence" value="ECO:0007669"/>
    <property type="project" value="InterPro"/>
</dbReference>
<dbReference type="InterPro" id="IPR029071">
    <property type="entry name" value="Ubiquitin-like_domsf"/>
</dbReference>
<dbReference type="InterPro" id="IPR001394">
    <property type="entry name" value="Peptidase_C19_UCH"/>
</dbReference>
<feature type="domain" description="USP" evidence="9">
    <location>
        <begin position="114"/>
        <end position="522"/>
    </location>
</feature>
<evidence type="ECO:0000313" key="11">
    <source>
        <dbReference type="Proteomes" id="UP000001949"/>
    </source>
</evidence>
<dbReference type="PROSITE" id="PS00973">
    <property type="entry name" value="USP_2"/>
    <property type="match status" value="1"/>
</dbReference>
<organism evidence="10 11">
    <name type="scientific">Theileria parva</name>
    <name type="common">East coast fever infection agent</name>
    <dbReference type="NCBI Taxonomy" id="5875"/>
    <lineage>
        <taxon>Eukaryota</taxon>
        <taxon>Sar</taxon>
        <taxon>Alveolata</taxon>
        <taxon>Apicomplexa</taxon>
        <taxon>Aconoidasida</taxon>
        <taxon>Piroplasmida</taxon>
        <taxon>Theileriidae</taxon>
        <taxon>Theileria</taxon>
    </lineage>
</organism>
<dbReference type="Pfam" id="PF00240">
    <property type="entry name" value="ubiquitin"/>
    <property type="match status" value="1"/>
</dbReference>
<dbReference type="FunCoup" id="Q4N1H2">
    <property type="interactions" value="526"/>
</dbReference>
<evidence type="ECO:0000256" key="1">
    <source>
        <dbReference type="ARBA" id="ARBA00000707"/>
    </source>
</evidence>
<evidence type="ECO:0000259" key="8">
    <source>
        <dbReference type="PROSITE" id="PS50053"/>
    </source>
</evidence>
<dbReference type="PROSITE" id="PS00972">
    <property type="entry name" value="USP_1"/>
    <property type="match status" value="1"/>
</dbReference>
<dbReference type="SUPFAM" id="SSF54001">
    <property type="entry name" value="Cysteine proteinases"/>
    <property type="match status" value="1"/>
</dbReference>
<dbReference type="InterPro" id="IPR000626">
    <property type="entry name" value="Ubiquitin-like_dom"/>
</dbReference>
<dbReference type="Gene3D" id="3.10.20.90">
    <property type="entry name" value="Phosphatidylinositol 3-kinase Catalytic Subunit, Chain A, domain 1"/>
    <property type="match status" value="1"/>
</dbReference>
<evidence type="ECO:0000256" key="4">
    <source>
        <dbReference type="ARBA" id="ARBA00022801"/>
    </source>
</evidence>
<comment type="caution">
    <text evidence="10">The sequence shown here is derived from an EMBL/GenBank/DDBJ whole genome shotgun (WGS) entry which is preliminary data.</text>
</comment>
<dbReference type="Proteomes" id="UP000001949">
    <property type="component" value="Unassembled WGS sequence"/>
</dbReference>
<keyword evidence="2 6" id="KW-0645">Protease</keyword>
<dbReference type="OMA" id="FKSDAEY"/>
<dbReference type="PROSITE" id="PS00299">
    <property type="entry name" value="UBIQUITIN_1"/>
    <property type="match status" value="1"/>
</dbReference>
<dbReference type="EMBL" id="AAGK01000004">
    <property type="protein sequence ID" value="EAN32120.1"/>
    <property type="molecule type" value="Genomic_DNA"/>
</dbReference>
<dbReference type="InterPro" id="IPR019954">
    <property type="entry name" value="Ubiquitin_CS"/>
</dbReference>
<evidence type="ECO:0000256" key="6">
    <source>
        <dbReference type="RuleBase" id="RU366025"/>
    </source>
</evidence>
<comment type="catalytic activity">
    <reaction evidence="1 6">
        <text>Thiol-dependent hydrolysis of ester, thioester, amide, peptide and isopeptide bonds formed by the C-terminal Gly of ubiquitin (a 76-residue protein attached to proteins as an intracellular targeting signal).</text>
        <dbReference type="EC" id="3.4.19.12"/>
    </reaction>
</comment>
<feature type="domain" description="Ubiquitin-like" evidence="8">
    <location>
        <begin position="8"/>
        <end position="82"/>
    </location>
</feature>
<dbReference type="InterPro" id="IPR038765">
    <property type="entry name" value="Papain-like_cys_pep_sf"/>
</dbReference>
<dbReference type="PROSITE" id="PS50053">
    <property type="entry name" value="UBIQUITIN_2"/>
    <property type="match status" value="1"/>
</dbReference>
<dbReference type="GO" id="GO:0004843">
    <property type="term" value="F:cysteine-type deubiquitinase activity"/>
    <property type="evidence" value="ECO:0007669"/>
    <property type="project" value="UniProtKB-UniRule"/>
</dbReference>
<protein>
    <recommendedName>
        <fullName evidence="6">Ubiquitin carboxyl-terminal hydrolase</fullName>
        <ecNumber evidence="6">3.4.19.12</ecNumber>
    </recommendedName>
</protein>
<dbReference type="PANTHER" id="PTHR43982:SF1">
    <property type="entry name" value="UBIQUITIN CARBOXYL-TERMINAL HYDROLASE 14"/>
    <property type="match status" value="1"/>
</dbReference>